<feature type="domain" description="TonB-dependent receptor plug" evidence="12">
    <location>
        <begin position="52"/>
        <end position="150"/>
    </location>
</feature>
<keyword evidence="13" id="KW-0675">Receptor</keyword>
<evidence type="ECO:0000313" key="13">
    <source>
        <dbReference type="EMBL" id="TKB51434.1"/>
    </source>
</evidence>
<dbReference type="AlphaFoldDB" id="A0A4U1BKU7"/>
<dbReference type="Gene3D" id="2.170.130.10">
    <property type="entry name" value="TonB-dependent receptor, plug domain"/>
    <property type="match status" value="1"/>
</dbReference>
<dbReference type="Gene3D" id="2.40.170.20">
    <property type="entry name" value="TonB-dependent receptor, beta-barrel domain"/>
    <property type="match status" value="1"/>
</dbReference>
<evidence type="ECO:0000256" key="4">
    <source>
        <dbReference type="ARBA" id="ARBA00022692"/>
    </source>
</evidence>
<evidence type="ECO:0000256" key="6">
    <source>
        <dbReference type="ARBA" id="ARBA00023136"/>
    </source>
</evidence>
<evidence type="ECO:0000259" key="11">
    <source>
        <dbReference type="Pfam" id="PF00593"/>
    </source>
</evidence>
<evidence type="ECO:0000256" key="1">
    <source>
        <dbReference type="ARBA" id="ARBA00004571"/>
    </source>
</evidence>
<dbReference type="Proteomes" id="UP000305674">
    <property type="component" value="Unassembled WGS sequence"/>
</dbReference>
<dbReference type="GO" id="GO:0015344">
    <property type="term" value="F:siderophore uptake transmembrane transporter activity"/>
    <property type="evidence" value="ECO:0007669"/>
    <property type="project" value="TreeGrafter"/>
</dbReference>
<dbReference type="PROSITE" id="PS52016">
    <property type="entry name" value="TONB_DEPENDENT_REC_3"/>
    <property type="match status" value="1"/>
</dbReference>
<dbReference type="PANTHER" id="PTHR30069:SF49">
    <property type="entry name" value="OUTER MEMBRANE PROTEIN C"/>
    <property type="match status" value="1"/>
</dbReference>
<dbReference type="InterPro" id="IPR037066">
    <property type="entry name" value="Plug_dom_sf"/>
</dbReference>
<keyword evidence="10" id="KW-0732">Signal</keyword>
<keyword evidence="3 8" id="KW-1134">Transmembrane beta strand</keyword>
<dbReference type="Pfam" id="PF00593">
    <property type="entry name" value="TonB_dep_Rec_b-barrel"/>
    <property type="match status" value="1"/>
</dbReference>
<sequence>MKSTLLPTAVAVAASLSLPTLAEEAVNLCHKRRCDEIIVITSEPMHSPLTVVIDPKQPRQPIPAFDGSGYLRTIAGFAVTRKGGSGGDISLRGMAGSRITVVNNGQHLQGTCGGRMDPPTNYISPETYEEVTVIKGPQTVKYGPVGSAGTVVFSRDSYGLTQAGTEGRASLTGGSFGRKDYLMELLTGTENHYWQLDINGSQSDDYEDGNGDKMQSGYDRQSVNTAFGWTPSQGQVVELSYGFSQGSAEYADRTNKARQIDNQNLALLMRSELESDWARSVELRLYANENDHIMDEFDRPVTEPDNLPMGMNPRRTTYGGHLWLELTPSQAWRATLGVDALDSTQDMRGGKSLDQLEAAPFKEVFSQRSLGLFAESDYRLNSDVLKAGLRLDRWTTELKGSWAGSDKRNSRDDTLISGFARYERLRGAHQWYAGIGHAERTPDYWEVMKTGQRLTLEPETTDQLDLGWIYQGPLELSLSLFYADLSDYILIDNTTQPSARNIDATLWGGEAGLTWALADGWQWVTSLAYSHGDNNSEDRPLGQISPLEGKVALNYEGDDWSFGALWRLVARQDRVAFGQGNIVGQDLGETAGFGVISLNGAWRFAEGFTLSLGIDNLLDQAYAEHISNSGAGNELLPPQQRTRQVNEPGRTLWARLDYQF</sequence>
<feature type="domain" description="TonB-dependent receptor-like beta-barrel" evidence="11">
    <location>
        <begin position="201"/>
        <end position="617"/>
    </location>
</feature>
<name>A0A4U1BKU7_9GAMM</name>
<dbReference type="OrthoDB" id="5332150at2"/>
<dbReference type="Pfam" id="PF07715">
    <property type="entry name" value="Plug"/>
    <property type="match status" value="1"/>
</dbReference>
<keyword evidence="4 8" id="KW-0812">Transmembrane</keyword>
<dbReference type="InterPro" id="IPR010100">
    <property type="entry name" value="TonB-dep_Cu_rcpt"/>
</dbReference>
<evidence type="ECO:0000313" key="14">
    <source>
        <dbReference type="Proteomes" id="UP000305674"/>
    </source>
</evidence>
<comment type="caution">
    <text evidence="13">The sequence shown here is derived from an EMBL/GenBank/DDBJ whole genome shotgun (WGS) entry which is preliminary data.</text>
</comment>
<gene>
    <name evidence="13" type="ORF">FCL40_02445</name>
</gene>
<dbReference type="PANTHER" id="PTHR30069">
    <property type="entry name" value="TONB-DEPENDENT OUTER MEMBRANE RECEPTOR"/>
    <property type="match status" value="1"/>
</dbReference>
<accession>A0A4U1BKU7</accession>
<keyword evidence="5 9" id="KW-0798">TonB box</keyword>
<evidence type="ECO:0000259" key="12">
    <source>
        <dbReference type="Pfam" id="PF07715"/>
    </source>
</evidence>
<dbReference type="NCBIfam" id="TIGR01778">
    <property type="entry name" value="TonB-copper"/>
    <property type="match status" value="1"/>
</dbReference>
<dbReference type="SUPFAM" id="SSF56935">
    <property type="entry name" value="Porins"/>
    <property type="match status" value="1"/>
</dbReference>
<evidence type="ECO:0000256" key="10">
    <source>
        <dbReference type="SAM" id="SignalP"/>
    </source>
</evidence>
<dbReference type="EMBL" id="SWCI01000001">
    <property type="protein sequence ID" value="TKB51434.1"/>
    <property type="molecule type" value="Genomic_DNA"/>
</dbReference>
<evidence type="ECO:0000256" key="2">
    <source>
        <dbReference type="ARBA" id="ARBA00022448"/>
    </source>
</evidence>
<evidence type="ECO:0000256" key="7">
    <source>
        <dbReference type="ARBA" id="ARBA00023237"/>
    </source>
</evidence>
<dbReference type="InterPro" id="IPR000531">
    <property type="entry name" value="Beta-barrel_TonB"/>
</dbReference>
<evidence type="ECO:0000256" key="5">
    <source>
        <dbReference type="ARBA" id="ARBA00023077"/>
    </source>
</evidence>
<dbReference type="RefSeq" id="WP_136850989.1">
    <property type="nucleotide sequence ID" value="NZ_SWCI01000001.1"/>
</dbReference>
<keyword evidence="14" id="KW-1185">Reference proteome</keyword>
<dbReference type="InterPro" id="IPR012910">
    <property type="entry name" value="Plug_dom"/>
</dbReference>
<dbReference type="GO" id="GO:0044718">
    <property type="term" value="P:siderophore transmembrane transport"/>
    <property type="evidence" value="ECO:0007669"/>
    <property type="project" value="TreeGrafter"/>
</dbReference>
<feature type="chain" id="PRO_5020575944" evidence="10">
    <location>
        <begin position="23"/>
        <end position="660"/>
    </location>
</feature>
<dbReference type="InterPro" id="IPR036942">
    <property type="entry name" value="Beta-barrel_TonB_sf"/>
</dbReference>
<evidence type="ECO:0000256" key="3">
    <source>
        <dbReference type="ARBA" id="ARBA00022452"/>
    </source>
</evidence>
<dbReference type="CDD" id="cd01347">
    <property type="entry name" value="ligand_gated_channel"/>
    <property type="match status" value="1"/>
</dbReference>
<feature type="signal peptide" evidence="10">
    <location>
        <begin position="1"/>
        <end position="22"/>
    </location>
</feature>
<reference evidence="13 14" key="1">
    <citation type="submission" date="2019-04" db="EMBL/GenBank/DDBJ databases">
        <authorList>
            <person name="Hwang J.C."/>
        </authorList>
    </citation>
    <scope>NUCLEOTIDE SEQUENCE [LARGE SCALE GENOMIC DNA]</scope>
    <source>
        <strain evidence="13 14">IMCC35001</strain>
    </source>
</reference>
<comment type="subcellular location">
    <subcellularLocation>
        <location evidence="1 8">Cell outer membrane</location>
        <topology evidence="1 8">Multi-pass membrane protein</topology>
    </subcellularLocation>
</comment>
<evidence type="ECO:0000256" key="8">
    <source>
        <dbReference type="PROSITE-ProRule" id="PRU01360"/>
    </source>
</evidence>
<organism evidence="13 14">
    <name type="scientific">Ferrimonas sediminicola</name>
    <dbReference type="NCBI Taxonomy" id="2569538"/>
    <lineage>
        <taxon>Bacteria</taxon>
        <taxon>Pseudomonadati</taxon>
        <taxon>Pseudomonadota</taxon>
        <taxon>Gammaproteobacteria</taxon>
        <taxon>Alteromonadales</taxon>
        <taxon>Ferrimonadaceae</taxon>
        <taxon>Ferrimonas</taxon>
    </lineage>
</organism>
<dbReference type="GO" id="GO:0009279">
    <property type="term" value="C:cell outer membrane"/>
    <property type="evidence" value="ECO:0007669"/>
    <property type="project" value="UniProtKB-SubCell"/>
</dbReference>
<keyword evidence="6 8" id="KW-0472">Membrane</keyword>
<keyword evidence="2 8" id="KW-0813">Transport</keyword>
<proteinExistence type="inferred from homology"/>
<evidence type="ECO:0000256" key="9">
    <source>
        <dbReference type="RuleBase" id="RU003357"/>
    </source>
</evidence>
<protein>
    <submittedName>
        <fullName evidence="13">TonB-dependent copper receptor</fullName>
    </submittedName>
</protein>
<keyword evidence="7 8" id="KW-0998">Cell outer membrane</keyword>
<dbReference type="InterPro" id="IPR039426">
    <property type="entry name" value="TonB-dep_rcpt-like"/>
</dbReference>
<comment type="similarity">
    <text evidence="8 9">Belongs to the TonB-dependent receptor family.</text>
</comment>